<gene>
    <name evidence="3" type="ORF">COV05_02985</name>
</gene>
<evidence type="ECO:0000313" key="3">
    <source>
        <dbReference type="EMBL" id="PJE76706.1"/>
    </source>
</evidence>
<proteinExistence type="predicted"/>
<feature type="region of interest" description="Disordered" evidence="1">
    <location>
        <begin position="113"/>
        <end position="143"/>
    </location>
</feature>
<feature type="compositionally biased region" description="Polar residues" evidence="1">
    <location>
        <begin position="1"/>
        <end position="19"/>
    </location>
</feature>
<evidence type="ECO:0000313" key="4">
    <source>
        <dbReference type="Proteomes" id="UP000231436"/>
    </source>
</evidence>
<evidence type="ECO:0000256" key="1">
    <source>
        <dbReference type="SAM" id="MobiDB-lite"/>
    </source>
</evidence>
<feature type="compositionally biased region" description="Low complexity" evidence="1">
    <location>
        <begin position="113"/>
        <end position="130"/>
    </location>
</feature>
<dbReference type="AlphaFoldDB" id="A0A2M8LH25"/>
<name>A0A2M8LH25_9BACT</name>
<feature type="transmembrane region" description="Helical" evidence="2">
    <location>
        <begin position="85"/>
        <end position="104"/>
    </location>
</feature>
<sequence>MAQENLQQIEKPQSAQSAPSGVEARVFTMPERYRHGAQAVLHQPETKQTVKSPIEVRTPGVPVAPPKAPPKPLPTKRKGSSTKKIVIIGVIVLLLLSIGGFFLLRTVPDATETTDVTPTTTTRPAPTTTEPVEEPVEEPVTEPVEEPDVFPVEVTPGVDSDSDGLTDTEEKLVYGTDSRLPDTDADGFLDGNEVFHRYNPASLGTLLESGLVEAMTHATTRVSYEFYYPKIWDIQEEEGELVMDAQTGEGFRVTFVEKEEAQTLEDWADEQLTLTRPLVGTTKNGLQMIQGEDQLSAYIDLGSGVLLFKYDTGIKTRVDYLQTFQMMINSVQVVESEEVEVIEEPVVEEGV</sequence>
<feature type="region of interest" description="Disordered" evidence="1">
    <location>
        <begin position="57"/>
        <end position="79"/>
    </location>
</feature>
<keyword evidence="2" id="KW-0472">Membrane</keyword>
<reference evidence="4" key="1">
    <citation type="submission" date="2017-09" db="EMBL/GenBank/DDBJ databases">
        <title>Depth-based differentiation of microbial function through sediment-hosted aquifers and enrichment of novel symbionts in the deep terrestrial subsurface.</title>
        <authorList>
            <person name="Probst A.J."/>
            <person name="Ladd B."/>
            <person name="Jarett J.K."/>
            <person name="Geller-Mcgrath D.E."/>
            <person name="Sieber C.M.K."/>
            <person name="Emerson J.B."/>
            <person name="Anantharaman K."/>
            <person name="Thomas B.C."/>
            <person name="Malmstrom R."/>
            <person name="Stieglmeier M."/>
            <person name="Klingl A."/>
            <person name="Woyke T."/>
            <person name="Ryan C.M."/>
            <person name="Banfield J.F."/>
        </authorList>
    </citation>
    <scope>NUCLEOTIDE SEQUENCE [LARGE SCALE GENOMIC DNA]</scope>
</reference>
<dbReference type="PROSITE" id="PS00018">
    <property type="entry name" value="EF_HAND_1"/>
    <property type="match status" value="1"/>
</dbReference>
<keyword evidence="2" id="KW-0812">Transmembrane</keyword>
<comment type="caution">
    <text evidence="3">The sequence shown here is derived from an EMBL/GenBank/DDBJ whole genome shotgun (WGS) entry which is preliminary data.</text>
</comment>
<dbReference type="EMBL" id="PFEU01000015">
    <property type="protein sequence ID" value="PJE76706.1"/>
    <property type="molecule type" value="Genomic_DNA"/>
</dbReference>
<organism evidence="3 4">
    <name type="scientific">Candidatus Uhrbacteria bacterium CG10_big_fil_rev_8_21_14_0_10_48_16</name>
    <dbReference type="NCBI Taxonomy" id="1975038"/>
    <lineage>
        <taxon>Bacteria</taxon>
        <taxon>Candidatus Uhriibacteriota</taxon>
    </lineage>
</organism>
<evidence type="ECO:0000256" key="2">
    <source>
        <dbReference type="SAM" id="Phobius"/>
    </source>
</evidence>
<keyword evidence="2" id="KW-1133">Transmembrane helix</keyword>
<protein>
    <recommendedName>
        <fullName evidence="5">EF-hand domain-containing protein</fullName>
    </recommendedName>
</protein>
<accession>A0A2M8LH25</accession>
<dbReference type="Proteomes" id="UP000231436">
    <property type="component" value="Unassembled WGS sequence"/>
</dbReference>
<evidence type="ECO:0008006" key="5">
    <source>
        <dbReference type="Google" id="ProtNLM"/>
    </source>
</evidence>
<feature type="compositionally biased region" description="Acidic residues" evidence="1">
    <location>
        <begin position="131"/>
        <end position="143"/>
    </location>
</feature>
<feature type="region of interest" description="Disordered" evidence="1">
    <location>
        <begin position="1"/>
        <end position="24"/>
    </location>
</feature>
<dbReference type="InterPro" id="IPR018247">
    <property type="entry name" value="EF_Hand_1_Ca_BS"/>
</dbReference>
<feature type="compositionally biased region" description="Pro residues" evidence="1">
    <location>
        <begin position="62"/>
        <end position="73"/>
    </location>
</feature>